<dbReference type="InterPro" id="IPR027056">
    <property type="entry name" value="Gluconate_2DH_su3"/>
</dbReference>
<accession>A0A9X2BXD2</accession>
<keyword evidence="2" id="KW-1185">Reference proteome</keyword>
<dbReference type="EMBL" id="JALPRX010000104">
    <property type="protein sequence ID" value="MCK8787091.1"/>
    <property type="molecule type" value="Genomic_DNA"/>
</dbReference>
<dbReference type="Proteomes" id="UP001139516">
    <property type="component" value="Unassembled WGS sequence"/>
</dbReference>
<reference evidence="1" key="1">
    <citation type="submission" date="2022-04" db="EMBL/GenBank/DDBJ databases">
        <title>Roseomonas acroporae sp. nov., isolated from coral Acropora digitifera.</title>
        <authorList>
            <person name="Sun H."/>
        </authorList>
    </citation>
    <scope>NUCLEOTIDE SEQUENCE</scope>
    <source>
        <strain evidence="1">NAR14</strain>
    </source>
</reference>
<dbReference type="RefSeq" id="WP_248669146.1">
    <property type="nucleotide sequence ID" value="NZ_JALPRX010000104.1"/>
</dbReference>
<organism evidence="1 2">
    <name type="scientific">Roseomonas acroporae</name>
    <dbReference type="NCBI Taxonomy" id="2937791"/>
    <lineage>
        <taxon>Bacteria</taxon>
        <taxon>Pseudomonadati</taxon>
        <taxon>Pseudomonadota</taxon>
        <taxon>Alphaproteobacteria</taxon>
        <taxon>Acetobacterales</taxon>
        <taxon>Roseomonadaceae</taxon>
        <taxon>Roseomonas</taxon>
    </lineage>
</organism>
<gene>
    <name evidence="1" type="ORF">M0638_22200</name>
</gene>
<comment type="caution">
    <text evidence="1">The sequence shown here is derived from an EMBL/GenBank/DDBJ whole genome shotgun (WGS) entry which is preliminary data.</text>
</comment>
<dbReference type="Pfam" id="PF13618">
    <property type="entry name" value="Gluconate_2-dh3"/>
    <property type="match status" value="1"/>
</dbReference>
<proteinExistence type="predicted"/>
<protein>
    <submittedName>
        <fullName evidence="1">Gluconate 2-dehydrogenase subunit 3 family protein</fullName>
    </submittedName>
</protein>
<name>A0A9X2BXD2_9PROT</name>
<dbReference type="AlphaFoldDB" id="A0A9X2BXD2"/>
<evidence type="ECO:0000313" key="2">
    <source>
        <dbReference type="Proteomes" id="UP001139516"/>
    </source>
</evidence>
<evidence type="ECO:0000313" key="1">
    <source>
        <dbReference type="EMBL" id="MCK8787091.1"/>
    </source>
</evidence>
<sequence length="212" mass="23882">MSRFPGYDVLRKRRTPSWNAQTRRVVEARLAVPVEPRFLTASEYVTLQAVAARLVPQPAGRPPVPVAALVDAKLHEDRQEGYRGDGMPRQREAWRRGLRALDAEACARHGARFHALDGAAQDTLLRRMQQGELDDAAWEGMPPKTFFSQRLAHDVVAAYWSHPTAWSEMGWGGPASPRGYVRMGFDERDPWEAAEIRDGDRVAAMRKNLRVG</sequence>